<reference evidence="1 2" key="1">
    <citation type="submission" date="2017-01" db="EMBL/GenBank/DDBJ databases">
        <authorList>
            <person name="Mah S.A."/>
            <person name="Swanson W.J."/>
            <person name="Moy G.W."/>
            <person name="Vacquier V.D."/>
        </authorList>
    </citation>
    <scope>NUCLEOTIDE SEQUENCE [LARGE SCALE GENOMIC DNA]</scope>
    <source>
        <strain evidence="1 2">DSM 18014</strain>
    </source>
</reference>
<evidence type="ECO:0000313" key="1">
    <source>
        <dbReference type="EMBL" id="SIS96073.1"/>
    </source>
</evidence>
<dbReference type="EMBL" id="FTOV01000004">
    <property type="protein sequence ID" value="SIS96073.1"/>
    <property type="molecule type" value="Genomic_DNA"/>
</dbReference>
<accession>A0A1N7NCE7</accession>
<dbReference type="RefSeq" id="WP_175608806.1">
    <property type="nucleotide sequence ID" value="NZ_CBDHHB010000002.1"/>
</dbReference>
<gene>
    <name evidence="1" type="ORF">SAMN05421785_104164</name>
</gene>
<dbReference type="Proteomes" id="UP000185781">
    <property type="component" value="Unassembled WGS sequence"/>
</dbReference>
<evidence type="ECO:0000313" key="2">
    <source>
        <dbReference type="Proteomes" id="UP000185781"/>
    </source>
</evidence>
<sequence length="55" mass="6327">MKKAIKNLKNLRPLKVKELKKIHGGATKDYDKCCYKGENPPYDPFSGCEAYYICD</sequence>
<name>A0A1N7NCE7_9FLAO</name>
<proteinExistence type="predicted"/>
<dbReference type="AlphaFoldDB" id="A0A1N7NCE7"/>
<organism evidence="1 2">
    <name type="scientific">Chryseobacterium gambrini</name>
    <dbReference type="NCBI Taxonomy" id="373672"/>
    <lineage>
        <taxon>Bacteria</taxon>
        <taxon>Pseudomonadati</taxon>
        <taxon>Bacteroidota</taxon>
        <taxon>Flavobacteriia</taxon>
        <taxon>Flavobacteriales</taxon>
        <taxon>Weeksellaceae</taxon>
        <taxon>Chryseobacterium group</taxon>
        <taxon>Chryseobacterium</taxon>
    </lineage>
</organism>
<protein>
    <submittedName>
        <fullName evidence="1">Uncharacterized protein</fullName>
    </submittedName>
</protein>
<dbReference type="STRING" id="373672.SAMN05421785_104164"/>